<evidence type="ECO:0000313" key="3">
    <source>
        <dbReference type="Proteomes" id="UP000245657"/>
    </source>
</evidence>
<protein>
    <recommendedName>
        <fullName evidence="1">PAS domain-containing protein</fullName>
    </recommendedName>
</protein>
<dbReference type="PROSITE" id="PS50112">
    <property type="entry name" value="PAS"/>
    <property type="match status" value="2"/>
</dbReference>
<evidence type="ECO:0000313" key="2">
    <source>
        <dbReference type="EMBL" id="PWR70579.1"/>
    </source>
</evidence>
<dbReference type="Pfam" id="PF08448">
    <property type="entry name" value="PAS_4"/>
    <property type="match status" value="1"/>
</dbReference>
<dbReference type="SUPFAM" id="SSF46785">
    <property type="entry name" value="Winged helix' DNA-binding domain"/>
    <property type="match status" value="1"/>
</dbReference>
<dbReference type="InterPro" id="IPR013767">
    <property type="entry name" value="PAS_fold"/>
</dbReference>
<dbReference type="GO" id="GO:0006355">
    <property type="term" value="P:regulation of DNA-templated transcription"/>
    <property type="evidence" value="ECO:0007669"/>
    <property type="project" value="InterPro"/>
</dbReference>
<feature type="domain" description="PAS" evidence="1">
    <location>
        <begin position="338"/>
        <end position="392"/>
    </location>
</feature>
<dbReference type="InterPro" id="IPR035965">
    <property type="entry name" value="PAS-like_dom_sf"/>
</dbReference>
<name>A0A2V2MT43_9EURY</name>
<dbReference type="SMART" id="SM00091">
    <property type="entry name" value="PAS"/>
    <property type="match status" value="3"/>
</dbReference>
<comment type="caution">
    <text evidence="2">The sequence shown here is derived from an EMBL/GenBank/DDBJ whole genome shotgun (WGS) entry which is preliminary data.</text>
</comment>
<dbReference type="Pfam" id="PF13426">
    <property type="entry name" value="PAS_9"/>
    <property type="match status" value="1"/>
</dbReference>
<dbReference type="CDD" id="cd00090">
    <property type="entry name" value="HTH_ARSR"/>
    <property type="match status" value="1"/>
</dbReference>
<dbReference type="RefSeq" id="WP_109969679.1">
    <property type="nucleotide sequence ID" value="NZ_CP176093.1"/>
</dbReference>
<dbReference type="InterPro" id="IPR013656">
    <property type="entry name" value="PAS_4"/>
</dbReference>
<dbReference type="PANTHER" id="PTHR44757">
    <property type="entry name" value="DIGUANYLATE CYCLASE DGCP"/>
    <property type="match status" value="1"/>
</dbReference>
<accession>A0A2V2MT43</accession>
<dbReference type="AlphaFoldDB" id="A0A2V2MT43"/>
<dbReference type="Proteomes" id="UP000245657">
    <property type="component" value="Unassembled WGS sequence"/>
</dbReference>
<dbReference type="InterPro" id="IPR036390">
    <property type="entry name" value="WH_DNA-bd_sf"/>
</dbReference>
<sequence length="450" mass="50266">MITHTGDNGERSPRNQLNTATNKLLLPMDNYEYYIASIEEILKENQKGMTVSELALDLHMSRNTVGKYLELMYLSGVVDVRNVGKAKLYFLAPRVPVTRVLSYLSDAVIQTDDRYRIVNINLSALDLLGSDEDDLIGRNLLDLLGIQGLTSEMRARITNPDRDVAFTDEIRVHTDVRPRHLWMTVADMVMYDGVLGHTFILEDITDWKEAEQKRRISDFLFSTLAEETWEQVCIFSPDYTILYANPRFAASDGRGDELVGSNILEPFDKQASQIIRDSVETVIETSASHRQVFPVMIDQQDPRWLDQRLYPVPDQSGKVEQILGITRDITGLQEGGSASALLSVLLSSMAEGVLTVTLQGTILSWNQGAETITGYPAEELLGGSALTIIPPELNGELNVIADAVRGKTVRDIRYTIRAKGGRKKKVILSSATVPDHTGEISMVVLIWREP</sequence>
<keyword evidence="3" id="KW-1185">Reference proteome</keyword>
<dbReference type="Gene3D" id="1.10.10.10">
    <property type="entry name" value="Winged helix-like DNA-binding domain superfamily/Winged helix DNA-binding domain"/>
    <property type="match status" value="1"/>
</dbReference>
<dbReference type="InterPro" id="IPR052155">
    <property type="entry name" value="Biofilm_reg_signaling"/>
</dbReference>
<dbReference type="Gene3D" id="3.30.450.20">
    <property type="entry name" value="PAS domain"/>
    <property type="match status" value="3"/>
</dbReference>
<dbReference type="Pfam" id="PF00989">
    <property type="entry name" value="PAS"/>
    <property type="match status" value="1"/>
</dbReference>
<reference evidence="2 3" key="1">
    <citation type="submission" date="2018-05" db="EMBL/GenBank/DDBJ databases">
        <title>Draft genome of Methanospirillum lacunae Ki8-1.</title>
        <authorList>
            <person name="Dueholm M.S."/>
            <person name="Nielsen P.H."/>
            <person name="Bakmann L.F."/>
            <person name="Otzen D.E."/>
        </authorList>
    </citation>
    <scope>NUCLEOTIDE SEQUENCE [LARGE SCALE GENOMIC DNA]</scope>
    <source>
        <strain evidence="2 3">Ki8-1</strain>
    </source>
</reference>
<dbReference type="EMBL" id="QGMY01000011">
    <property type="protein sequence ID" value="PWR70579.1"/>
    <property type="molecule type" value="Genomic_DNA"/>
</dbReference>
<dbReference type="InterPro" id="IPR011991">
    <property type="entry name" value="ArsR-like_HTH"/>
</dbReference>
<gene>
    <name evidence="2" type="ORF">DK846_14390</name>
</gene>
<proteinExistence type="predicted"/>
<dbReference type="CDD" id="cd00130">
    <property type="entry name" value="PAS"/>
    <property type="match status" value="3"/>
</dbReference>
<dbReference type="SUPFAM" id="SSF55785">
    <property type="entry name" value="PYP-like sensor domain (PAS domain)"/>
    <property type="match status" value="3"/>
</dbReference>
<feature type="domain" description="PAS" evidence="1">
    <location>
        <begin position="97"/>
        <end position="144"/>
    </location>
</feature>
<dbReference type="OrthoDB" id="106630at2157"/>
<evidence type="ECO:0000259" key="1">
    <source>
        <dbReference type="PROSITE" id="PS50112"/>
    </source>
</evidence>
<dbReference type="GeneID" id="97547697"/>
<dbReference type="NCBIfam" id="TIGR00229">
    <property type="entry name" value="sensory_box"/>
    <property type="match status" value="3"/>
</dbReference>
<dbReference type="InterPro" id="IPR000014">
    <property type="entry name" value="PAS"/>
</dbReference>
<organism evidence="2 3">
    <name type="scientific">Methanospirillum lacunae</name>
    <dbReference type="NCBI Taxonomy" id="668570"/>
    <lineage>
        <taxon>Archaea</taxon>
        <taxon>Methanobacteriati</taxon>
        <taxon>Methanobacteriota</taxon>
        <taxon>Stenosarchaea group</taxon>
        <taxon>Methanomicrobia</taxon>
        <taxon>Methanomicrobiales</taxon>
        <taxon>Methanospirillaceae</taxon>
        <taxon>Methanospirillum</taxon>
    </lineage>
</organism>
<dbReference type="InterPro" id="IPR036388">
    <property type="entry name" value="WH-like_DNA-bd_sf"/>
</dbReference>
<dbReference type="PANTHER" id="PTHR44757:SF2">
    <property type="entry name" value="BIOFILM ARCHITECTURE MAINTENANCE PROTEIN MBAA"/>
    <property type="match status" value="1"/>
</dbReference>